<keyword evidence="2" id="KW-1185">Reference proteome</keyword>
<gene>
    <name evidence="1" type="ORF">D1Z90_18880</name>
</gene>
<sequence length="197" mass="21842">MFQMSRSIKNYPDNLSSNMISGQIRQSLLTDELQLGQDLNHAVASGDRAHFSLLLNLLCADVNELPQFALADKPEMQKSELDLRAQFELREPVPLRGKVMTSEQAKGLGECTQAGLNQSVRLQQLLRPEPLCGLDETGGLDSAVLDNISLKKRLQYFEQLQGIKPEPAEYGKVSMNQVIEGFDYGKEVGLSTFSQVA</sequence>
<dbReference type="AlphaFoldDB" id="A0A418Y9Y9"/>
<reference evidence="1 2" key="1">
    <citation type="submission" date="2018-09" db="EMBL/GenBank/DDBJ databases">
        <authorList>
            <person name="Wang F."/>
        </authorList>
    </citation>
    <scope>NUCLEOTIDE SEQUENCE [LARGE SCALE GENOMIC DNA]</scope>
    <source>
        <strain evidence="1 2">PLHSC7-2</strain>
    </source>
</reference>
<protein>
    <recommendedName>
        <fullName evidence="3">QueD like 2</fullName>
    </recommendedName>
</protein>
<accession>A0A418Y9Y9</accession>
<dbReference type="EMBL" id="QZCH01000039">
    <property type="protein sequence ID" value="RJG38621.1"/>
    <property type="molecule type" value="Genomic_DNA"/>
</dbReference>
<evidence type="ECO:0008006" key="3">
    <source>
        <dbReference type="Google" id="ProtNLM"/>
    </source>
</evidence>
<name>A0A418Y9Y9_9GAMM</name>
<dbReference type="Proteomes" id="UP000283255">
    <property type="component" value="Unassembled WGS sequence"/>
</dbReference>
<reference evidence="1 2" key="2">
    <citation type="submission" date="2019-01" db="EMBL/GenBank/DDBJ databases">
        <title>Motilimonas pumilus sp. nov., isolated from the gut of sea cucumber (Apostichopus japonicus).</title>
        <authorList>
            <person name="Wang F.-Q."/>
            <person name="Ren L.-H."/>
            <person name="Lin Y.-W."/>
            <person name="Sun G.-H."/>
            <person name="Du Z.-J."/>
            <person name="Zhao J.-X."/>
            <person name="Liu X.-J."/>
            <person name="Liu L.-J."/>
        </authorList>
    </citation>
    <scope>NUCLEOTIDE SEQUENCE [LARGE SCALE GENOMIC DNA]</scope>
    <source>
        <strain evidence="1 2">PLHSC7-2</strain>
    </source>
</reference>
<organism evidence="1 2">
    <name type="scientific">Motilimonas pumila</name>
    <dbReference type="NCBI Taxonomy" id="2303987"/>
    <lineage>
        <taxon>Bacteria</taxon>
        <taxon>Pseudomonadati</taxon>
        <taxon>Pseudomonadota</taxon>
        <taxon>Gammaproteobacteria</taxon>
        <taxon>Alteromonadales</taxon>
        <taxon>Alteromonadales genera incertae sedis</taxon>
        <taxon>Motilimonas</taxon>
    </lineage>
</organism>
<evidence type="ECO:0000313" key="1">
    <source>
        <dbReference type="EMBL" id="RJG38621.1"/>
    </source>
</evidence>
<dbReference type="InterPro" id="IPR021879">
    <property type="entry name" value="VC2046_fam"/>
</dbReference>
<proteinExistence type="predicted"/>
<evidence type="ECO:0000313" key="2">
    <source>
        <dbReference type="Proteomes" id="UP000283255"/>
    </source>
</evidence>
<dbReference type="Pfam" id="PF11993">
    <property type="entry name" value="VC2046"/>
    <property type="match status" value="1"/>
</dbReference>
<comment type="caution">
    <text evidence="1">The sequence shown here is derived from an EMBL/GenBank/DDBJ whole genome shotgun (WGS) entry which is preliminary data.</text>
</comment>